<dbReference type="GO" id="GO:0044325">
    <property type="term" value="F:transmembrane transporter binding"/>
    <property type="evidence" value="ECO:0007669"/>
    <property type="project" value="TreeGrafter"/>
</dbReference>
<dbReference type="InterPro" id="IPR035423">
    <property type="entry name" value="M60-like_N"/>
</dbReference>
<name>A0A4Z2H996_9TELE</name>
<accession>A0A4Z2H996</accession>
<organism evidence="3 4">
    <name type="scientific">Liparis tanakae</name>
    <name type="common">Tanaka's snailfish</name>
    <dbReference type="NCBI Taxonomy" id="230148"/>
    <lineage>
        <taxon>Eukaryota</taxon>
        <taxon>Metazoa</taxon>
        <taxon>Chordata</taxon>
        <taxon>Craniata</taxon>
        <taxon>Vertebrata</taxon>
        <taxon>Euteleostomi</taxon>
        <taxon>Actinopterygii</taxon>
        <taxon>Neopterygii</taxon>
        <taxon>Teleostei</taxon>
        <taxon>Neoteleostei</taxon>
        <taxon>Acanthomorphata</taxon>
        <taxon>Eupercaria</taxon>
        <taxon>Perciformes</taxon>
        <taxon>Cottioidei</taxon>
        <taxon>Cottales</taxon>
        <taxon>Liparidae</taxon>
        <taxon>Liparis</taxon>
    </lineage>
</organism>
<dbReference type="InterPro" id="IPR031161">
    <property type="entry name" value="Peptidase_M60_dom"/>
</dbReference>
<evidence type="ECO:0000313" key="3">
    <source>
        <dbReference type="EMBL" id="TNN61342.1"/>
    </source>
</evidence>
<dbReference type="EMBL" id="SRLO01000317">
    <property type="protein sequence ID" value="TNN61342.1"/>
    <property type="molecule type" value="Genomic_DNA"/>
</dbReference>
<dbReference type="Proteomes" id="UP000314294">
    <property type="component" value="Unassembled WGS sequence"/>
</dbReference>
<comment type="caution">
    <text evidence="3">The sequence shown here is derived from an EMBL/GenBank/DDBJ whole genome shotgun (WGS) entry which is preliminary data.</text>
</comment>
<dbReference type="SMART" id="SM01276">
    <property type="entry name" value="M60-like"/>
    <property type="match status" value="1"/>
</dbReference>
<dbReference type="PANTHER" id="PTHR15730:SF5">
    <property type="entry name" value="SI:CH211-210B2.2-RELATED"/>
    <property type="match status" value="1"/>
</dbReference>
<dbReference type="PROSITE" id="PS51723">
    <property type="entry name" value="PEPTIDASE_M60"/>
    <property type="match status" value="1"/>
</dbReference>
<dbReference type="Gene3D" id="3.40.390.80">
    <property type="entry name" value="Peptidase M60, enhancin-like domain 2"/>
    <property type="match status" value="1"/>
</dbReference>
<comment type="similarity">
    <text evidence="1">Belongs to the TCAF family.</text>
</comment>
<dbReference type="AlphaFoldDB" id="A0A4Z2H996"/>
<dbReference type="PANTHER" id="PTHR15730">
    <property type="entry name" value="EXPERIMENTAL AUTOIMMUNE PROSTATITIS ANTIGEN 2-RELATED"/>
    <property type="match status" value="1"/>
</dbReference>
<evidence type="ECO:0000259" key="2">
    <source>
        <dbReference type="PROSITE" id="PS51723"/>
    </source>
</evidence>
<dbReference type="Pfam" id="PF17291">
    <property type="entry name" value="M60-like_N"/>
    <property type="match status" value="1"/>
</dbReference>
<keyword evidence="4" id="KW-1185">Reference proteome</keyword>
<evidence type="ECO:0000256" key="1">
    <source>
        <dbReference type="ARBA" id="ARBA00009770"/>
    </source>
</evidence>
<dbReference type="InterPro" id="IPR051244">
    <property type="entry name" value="TCAF"/>
</dbReference>
<feature type="domain" description="Peptidase M60" evidence="2">
    <location>
        <begin position="497"/>
        <end position="673"/>
    </location>
</feature>
<dbReference type="Gene3D" id="3.40.50.880">
    <property type="match status" value="1"/>
</dbReference>
<dbReference type="SUPFAM" id="SSF52317">
    <property type="entry name" value="Class I glutamine amidotransferase-like"/>
    <property type="match status" value="1"/>
</dbReference>
<dbReference type="GO" id="GO:0005886">
    <property type="term" value="C:plasma membrane"/>
    <property type="evidence" value="ECO:0007669"/>
    <property type="project" value="TreeGrafter"/>
</dbReference>
<dbReference type="InterPro" id="IPR029062">
    <property type="entry name" value="Class_I_gatase-like"/>
</dbReference>
<dbReference type="OrthoDB" id="10260387at2759"/>
<sequence length="673" mass="72692">MRGIRELDLCGPCAPSALVLTGHHAFPLAMNSRGQTLMAASSYCGGRIVVLGHEGYLASFPALVENAVTWLRGDGSHDVSVGVHRHVEGVAERLGESGFRVSVVGAFGEDRAVGVYVTDAYSVAADAKDLVAFLKAGGGVLMAGQAWSWAADHPTEDALLQFGGNEVCGVAGVHISDQVGEAERLPVPPQAPSSWMALTVGKDFEGDLRFLFRGVSEFDLQGGVLASEVLVHGALSFPIGTTEDGKTFLAGSHYGQGRVIVVTHEGVLGRESMAPFWANALHWLDRGRQGVVGVAPNAPFGVLSESGMRCERTGFRDGLSVFVCTPYGDAHLEEIRQFVAEGGGLLLGGHAWFWAQSRPGVNELIDFPGNKLLNAMGLSLLKKTLDGGLHKVPVPGEPAKESYHFRRLLRRFAGHVSHGAELLEHDEEHLRRLGADCVTFLHMKAHDCHAYNQVLGALTHIVMKSGMPQVRDSCPVESPKDHLLLSLGPEVYKTCPDPDALLPYLIKDNPPMQVICNQKVKIDIQISCHTDLLRSDSLKRATCVHAQFPVDSEMMQVWNLWGGLIYLVAPPKTKVAGAEITVQMAVPAPYYKSGVTTAADWSLLRTAPAPWAELEFASIILTVPSDIVRSLDRPDELAALWDRMMRGVADLAAAPHPSTRKERFVADVQISYG</sequence>
<proteinExistence type="inferred from homology"/>
<protein>
    <submittedName>
        <fullName evidence="3">TRPM8 channel-associated factor</fullName>
    </submittedName>
</protein>
<dbReference type="GO" id="GO:0090314">
    <property type="term" value="P:positive regulation of protein targeting to membrane"/>
    <property type="evidence" value="ECO:0007669"/>
    <property type="project" value="TreeGrafter"/>
</dbReference>
<reference evidence="3 4" key="1">
    <citation type="submission" date="2019-03" db="EMBL/GenBank/DDBJ databases">
        <title>First draft genome of Liparis tanakae, snailfish: a comprehensive survey of snailfish specific genes.</title>
        <authorList>
            <person name="Kim W."/>
            <person name="Song I."/>
            <person name="Jeong J.-H."/>
            <person name="Kim D."/>
            <person name="Kim S."/>
            <person name="Ryu S."/>
            <person name="Song J.Y."/>
            <person name="Lee S.K."/>
        </authorList>
    </citation>
    <scope>NUCLEOTIDE SEQUENCE [LARGE SCALE GENOMIC DNA]</scope>
    <source>
        <tissue evidence="3">Muscle</tissue>
    </source>
</reference>
<gene>
    <name evidence="3" type="primary">tcaf_1</name>
    <name evidence="3" type="ORF">EYF80_028469</name>
</gene>
<dbReference type="Pfam" id="PF13402">
    <property type="entry name" value="Peptidase_M60"/>
    <property type="match status" value="1"/>
</dbReference>
<evidence type="ECO:0000313" key="4">
    <source>
        <dbReference type="Proteomes" id="UP000314294"/>
    </source>
</evidence>